<comment type="similarity">
    <text evidence="1 2">Belongs to the outer membrane factor (OMF) (TC 1.B.17) family.</text>
</comment>
<dbReference type="GO" id="GO:0005886">
    <property type="term" value="C:plasma membrane"/>
    <property type="evidence" value="ECO:0007669"/>
    <property type="project" value="UniProtKB-SubCell"/>
</dbReference>
<dbReference type="GO" id="GO:0015562">
    <property type="term" value="F:efflux transmembrane transporter activity"/>
    <property type="evidence" value="ECO:0007669"/>
    <property type="project" value="InterPro"/>
</dbReference>
<evidence type="ECO:0000256" key="2">
    <source>
        <dbReference type="RuleBase" id="RU362097"/>
    </source>
</evidence>
<proteinExistence type="inferred from homology"/>
<evidence type="ECO:0000313" key="5">
    <source>
        <dbReference type="Proteomes" id="UP000197535"/>
    </source>
</evidence>
<comment type="subcellular location">
    <subcellularLocation>
        <location evidence="2">Cell membrane</location>
        <topology evidence="2">Lipid-anchor</topology>
    </subcellularLocation>
</comment>
<dbReference type="PANTHER" id="PTHR30203">
    <property type="entry name" value="OUTER MEMBRANE CATION EFFLUX PROTEIN"/>
    <property type="match status" value="1"/>
</dbReference>
<protein>
    <submittedName>
        <fullName evidence="4">RND transporter</fullName>
    </submittedName>
</protein>
<dbReference type="SUPFAM" id="SSF56954">
    <property type="entry name" value="Outer membrane efflux proteins (OEP)"/>
    <property type="match status" value="1"/>
</dbReference>
<sequence>MHDLFRPARCRLVTLALLPLLLGGCALAPVYERPATPEPAAFKEAQGWVPAAPADALDRGTWWTLFDDPVLDELAAAVDVSNQNIAAATAAYAQARALVQQQRAALFPVVTLNAGAGRAQGSEGTATATRAAGARDSVQLGIGASWEPDVWGRLRAAADSASASAQASAADLASARLSAHGELAANYFSLRQTDAQAALLRATITGYERALQIARNRYAAGIATKTDVLQAETQLANAQADEVGLARQRAQLEHAIAVLVGKAPAEFTLAPAEWKVSVPQVPVGVPSTLLQRRPDIAAAERRVAAANEQIGIARAAYFPNIGLNASYSSSGSSVAGLFGASNTLWSLGLSAAQTLFNAGATAAQVESSKAARDAAIARYRQTVLGAFQNVEDQLAAAQVLARQQELRMRASQAADEAEALMLNRYRAGQVSFSEVVSAQVTALNARRAVVQAQADRQTAAVALIQALGGGWRP</sequence>
<name>A0A254TQ37_9BURK</name>
<comment type="caution">
    <text evidence="4">The sequence shown here is derived from an EMBL/GenBank/DDBJ whole genome shotgun (WGS) entry which is preliminary data.</text>
</comment>
<dbReference type="PANTHER" id="PTHR30203:SF33">
    <property type="entry name" value="BLR4455 PROTEIN"/>
    <property type="match status" value="1"/>
</dbReference>
<dbReference type="NCBIfam" id="TIGR01845">
    <property type="entry name" value="outer_NodT"/>
    <property type="match status" value="1"/>
</dbReference>
<dbReference type="Gene3D" id="2.20.200.10">
    <property type="entry name" value="Outer membrane efflux proteins (OEP)"/>
    <property type="match status" value="1"/>
</dbReference>
<feature type="coiled-coil region" evidence="3">
    <location>
        <begin position="387"/>
        <end position="420"/>
    </location>
</feature>
<keyword evidence="2" id="KW-0564">Palmitate</keyword>
<keyword evidence="2" id="KW-0472">Membrane</keyword>
<evidence type="ECO:0000256" key="1">
    <source>
        <dbReference type="ARBA" id="ARBA00007613"/>
    </source>
</evidence>
<dbReference type="Pfam" id="PF02321">
    <property type="entry name" value="OEP"/>
    <property type="match status" value="2"/>
</dbReference>
<keyword evidence="3" id="KW-0175">Coiled coil</keyword>
<keyword evidence="2" id="KW-0812">Transmembrane</keyword>
<keyword evidence="5" id="KW-1185">Reference proteome</keyword>
<dbReference type="PROSITE" id="PS51257">
    <property type="entry name" value="PROKAR_LIPOPROTEIN"/>
    <property type="match status" value="1"/>
</dbReference>
<accession>A0A254TQ37</accession>
<dbReference type="InterPro" id="IPR003423">
    <property type="entry name" value="OMP_efflux"/>
</dbReference>
<dbReference type="OrthoDB" id="9770517at2"/>
<dbReference type="Proteomes" id="UP000197535">
    <property type="component" value="Unassembled WGS sequence"/>
</dbReference>
<reference evidence="4 5" key="1">
    <citation type="submission" date="2016-02" db="EMBL/GenBank/DDBJ databases">
        <authorList>
            <person name="Wen L."/>
            <person name="He K."/>
            <person name="Yang H."/>
        </authorList>
    </citation>
    <scope>NUCLEOTIDE SEQUENCE [LARGE SCALE GENOMIC DNA]</scope>
    <source>
        <strain evidence="4 5">TSA40</strain>
    </source>
</reference>
<dbReference type="Gene3D" id="1.20.1600.10">
    <property type="entry name" value="Outer membrane efflux proteins (OEP)"/>
    <property type="match status" value="1"/>
</dbReference>
<keyword evidence="2" id="KW-0449">Lipoprotein</keyword>
<dbReference type="InterPro" id="IPR010131">
    <property type="entry name" value="MdtP/NodT-like"/>
</dbReference>
<gene>
    <name evidence="4" type="ORF">AYR66_09830</name>
</gene>
<keyword evidence="2" id="KW-1134">Transmembrane beta strand</keyword>
<evidence type="ECO:0000313" key="4">
    <source>
        <dbReference type="EMBL" id="OWW22773.1"/>
    </source>
</evidence>
<organism evidence="4 5">
    <name type="scientific">Noviherbaspirillum denitrificans</name>
    <dbReference type="NCBI Taxonomy" id="1968433"/>
    <lineage>
        <taxon>Bacteria</taxon>
        <taxon>Pseudomonadati</taxon>
        <taxon>Pseudomonadota</taxon>
        <taxon>Betaproteobacteria</taxon>
        <taxon>Burkholderiales</taxon>
        <taxon>Oxalobacteraceae</taxon>
        <taxon>Noviherbaspirillum</taxon>
    </lineage>
</organism>
<dbReference type="EMBL" id="LSTO01000001">
    <property type="protein sequence ID" value="OWW22773.1"/>
    <property type="molecule type" value="Genomic_DNA"/>
</dbReference>
<dbReference type="AlphaFoldDB" id="A0A254TQ37"/>
<evidence type="ECO:0000256" key="3">
    <source>
        <dbReference type="SAM" id="Coils"/>
    </source>
</evidence>